<dbReference type="InterPro" id="IPR036962">
    <property type="entry name" value="Glyco_hydro_3_N_sf"/>
</dbReference>
<keyword evidence="4 11" id="KW-0732">Signal</keyword>
<sequence>MTSFFKRRFLLGLLLSLLVIAGTQAQSDLEDAPYKDPSLPIDERVDDLLGRMTLEEKIGQMTLVEVNSLQPEIVRDHFIGAILSGGGGYPTPNTVENWALRTDTLQQAAMETRLQIPMMYGVDAIHGHNNVRGAVIYPHNIGLGATGDAELVRLIGQATACDMLATGIQWDYAPVLAVPQDIRWGRTYEAFGQDTELVTELGVAYIEGLQGDDLASPTTVAATPKHFVADGATMIGTSRTNGYLLDQGNASLTEEVLREVHLAPYEAAIAQGAQIIMASYSSWNNKKLHGQAYLLTDVLKGEMGFEGFIVSDWAGVDQVSSDYYDAVVTSINAGIDMNMVPSNFGRFITVMEQAVEDDDIIIERIDDAVRRILRVKFMLGLFENPYTNPDLAASFGSDAARELAREAVARSAVLLKNDADVLPLSTDLDRVFIAGDQANSVGIQSGGWTLEWQGTSADLPGTTIAEGIQAALGDRTQVFVDRDGVFEDATDEAGHPLRANVGVVVIGERPYAEGVGDVLDLALSEDDMQLIADVRERSDKLIIVLVSGRPLLINQALDYADAFIAAWLPGSEGAGIADVIFGERPFSGVLPMAWPRDMAQVPLSALESSEEPPLFPYGYGLTTAGEPAALPQITCGSASSQIQTESTEVESTDVENSETERTETPSEEVAMETEVPATETPGPDLSGLAVSVNQIGYYPDAPKFGMVANSGLETATWALLDVESGAVVSEGVAGPATHDAASGDELLVVDFSPFSTPGTYQLNVQGAVSAPFRIGEDVYRDLSVDALRYFYLSRSGIELDPTYAGDYARQAGHMTDDDVICYQGTDAAGASWPGCDYVLNARGGWYDAGDYGKYVVNGGISAWTLLNLYERVPSAYPDGSLNIPESGNGVSDLLDEARWEVDFLLSMQVPEGQPQAGMVHHKLHDLRWGDIPEKPPTEYNNDNDHQSSYSGRYVYPPSTTATYNMAAVAAQCARIWQGIDDDYAERCLNAAVRAFDAADENPIALAGNTPGEGGGNYDDVRPQDEKYWAAAELFVTTGDTHYLEAMQSTPYLAQFGALYNDGAMTWGDTAALGTLSILLHAASLDALDAETLTTMQEQLISVADDYLARIASEGYRLPMRNYVWGSNSVALNNAIILAYAYDQTGDLRYLGGVTETMDYILGRNTFAFSFVTGYGTERAQHPHHRFWANEPGRGFPAPPPGVVVGGPNADPSDPTALESADLEHGPARRYVDLRGSWSTNEVTINWNAPLAWVAGYLNALHTSDA</sequence>
<evidence type="ECO:0000313" key="17">
    <source>
        <dbReference type="EMBL" id="QPC84707.1"/>
    </source>
</evidence>
<comment type="similarity">
    <text evidence="2 10">Belongs to the glycosyl hydrolase 3 family.</text>
</comment>
<dbReference type="Gene3D" id="1.50.10.10">
    <property type="match status" value="1"/>
</dbReference>
<comment type="similarity">
    <text evidence="3 9 11">Belongs to the glycosyl hydrolase 9 (cellulase E) family.</text>
</comment>
<dbReference type="EMBL" id="CP062983">
    <property type="protein sequence ID" value="QPC84707.1"/>
    <property type="molecule type" value="Genomic_DNA"/>
</dbReference>
<dbReference type="InterPro" id="IPR001764">
    <property type="entry name" value="Glyco_hydro_3_N"/>
</dbReference>
<dbReference type="AlphaFoldDB" id="A0A7S8ED03"/>
<dbReference type="GO" id="GO:0008810">
    <property type="term" value="F:cellulase activity"/>
    <property type="evidence" value="ECO:0007669"/>
    <property type="project" value="UniProtKB-EC"/>
</dbReference>
<dbReference type="Gene3D" id="3.20.20.300">
    <property type="entry name" value="Glycoside hydrolase, family 3, N-terminal domain"/>
    <property type="match status" value="1"/>
</dbReference>
<dbReference type="PROSITE" id="PS00698">
    <property type="entry name" value="GH9_3"/>
    <property type="match status" value="1"/>
</dbReference>
<dbReference type="GO" id="GO:0008422">
    <property type="term" value="F:beta-glucosidase activity"/>
    <property type="evidence" value="ECO:0007669"/>
    <property type="project" value="UniProtKB-EC"/>
</dbReference>
<dbReference type="PANTHER" id="PTHR30620:SF16">
    <property type="entry name" value="LYSOSOMAL BETA GLUCOSIDASE"/>
    <property type="match status" value="1"/>
</dbReference>
<dbReference type="PROSITE" id="PS00775">
    <property type="entry name" value="GLYCOSYL_HYDROL_F3"/>
    <property type="match status" value="1"/>
</dbReference>
<dbReference type="EC" id="3.2.1.4" evidence="11"/>
<dbReference type="SUPFAM" id="SSF48208">
    <property type="entry name" value="Six-hairpin glycosidases"/>
    <property type="match status" value="1"/>
</dbReference>
<dbReference type="InterPro" id="IPR019800">
    <property type="entry name" value="Glyco_hydro_3_AS"/>
</dbReference>
<evidence type="ECO:0000256" key="8">
    <source>
        <dbReference type="ARBA" id="ARBA00023326"/>
    </source>
</evidence>
<dbReference type="Gene3D" id="3.40.50.1700">
    <property type="entry name" value="Glycoside hydrolase family 3 C-terminal domain"/>
    <property type="match status" value="1"/>
</dbReference>
<evidence type="ECO:0000256" key="4">
    <source>
        <dbReference type="ARBA" id="ARBA00022729"/>
    </source>
</evidence>
<comment type="catalytic activity">
    <reaction evidence="1">
        <text>Hydrolysis of terminal, non-reducing beta-D-glucosyl residues with release of beta-D-glucose.</text>
        <dbReference type="EC" id="3.2.1.21"/>
    </reaction>
</comment>
<proteinExistence type="inferred from homology"/>
<evidence type="ECO:0000256" key="6">
    <source>
        <dbReference type="ARBA" id="ARBA00023277"/>
    </source>
</evidence>
<keyword evidence="11" id="KW-0136">Cellulose degradation</keyword>
<name>A0A7S8ED03_9CHLR</name>
<evidence type="ECO:0000256" key="11">
    <source>
        <dbReference type="RuleBase" id="RU361166"/>
    </source>
</evidence>
<gene>
    <name evidence="17" type="ORF">G4Y79_10115</name>
</gene>
<dbReference type="InterPro" id="IPR012341">
    <property type="entry name" value="6hp_glycosidase-like_sf"/>
</dbReference>
<feature type="domain" description="Glycoside hydrolase family 3 C-terminal" evidence="15">
    <location>
        <begin position="413"/>
        <end position="622"/>
    </location>
</feature>
<feature type="domain" description="Cellulase Ig-like" evidence="16">
    <location>
        <begin position="689"/>
        <end position="767"/>
    </location>
</feature>
<reference evidence="17 18" key="1">
    <citation type="submission" date="2020-02" db="EMBL/GenBank/DDBJ databases">
        <authorList>
            <person name="Zheng R.K."/>
            <person name="Sun C.M."/>
        </authorList>
    </citation>
    <scope>NUCLEOTIDE SEQUENCE [LARGE SCALE GENOMIC DNA]</scope>
    <source>
        <strain evidence="18">rifampicinis</strain>
    </source>
</reference>
<feature type="compositionally biased region" description="Acidic residues" evidence="12">
    <location>
        <begin position="647"/>
        <end position="657"/>
    </location>
</feature>
<dbReference type="InterPro" id="IPR008928">
    <property type="entry name" value="6-hairpin_glycosidase_sf"/>
</dbReference>
<keyword evidence="6 9" id="KW-0119">Carbohydrate metabolism</keyword>
<evidence type="ECO:0000256" key="10">
    <source>
        <dbReference type="RuleBase" id="RU361161"/>
    </source>
</evidence>
<dbReference type="PANTHER" id="PTHR30620">
    <property type="entry name" value="PERIPLASMIC BETA-GLUCOSIDASE-RELATED"/>
    <property type="match status" value="1"/>
</dbReference>
<dbReference type="RefSeq" id="WP_195172770.1">
    <property type="nucleotide sequence ID" value="NZ_CP062983.1"/>
</dbReference>
<keyword evidence="7 9" id="KW-0326">Glycosidase</keyword>
<dbReference type="InterPro" id="IPR014756">
    <property type="entry name" value="Ig_E-set"/>
</dbReference>
<dbReference type="InterPro" id="IPR017853">
    <property type="entry name" value="GH"/>
</dbReference>
<evidence type="ECO:0000313" key="18">
    <source>
        <dbReference type="Proteomes" id="UP000594468"/>
    </source>
</evidence>
<dbReference type="InterPro" id="IPR013783">
    <property type="entry name" value="Ig-like_fold"/>
</dbReference>
<feature type="domain" description="Glycoside hydrolase family 9" evidence="13">
    <location>
        <begin position="779"/>
        <end position="1253"/>
    </location>
</feature>
<evidence type="ECO:0000256" key="5">
    <source>
        <dbReference type="ARBA" id="ARBA00022801"/>
    </source>
</evidence>
<evidence type="ECO:0000259" key="14">
    <source>
        <dbReference type="Pfam" id="PF00933"/>
    </source>
</evidence>
<dbReference type="InterPro" id="IPR033126">
    <property type="entry name" value="Glyco_hydro_9_Asp/Glu_AS"/>
</dbReference>
<keyword evidence="8 9" id="KW-0624">Polysaccharide degradation</keyword>
<evidence type="ECO:0000256" key="9">
    <source>
        <dbReference type="PROSITE-ProRule" id="PRU10060"/>
    </source>
</evidence>
<dbReference type="Proteomes" id="UP000594468">
    <property type="component" value="Chromosome"/>
</dbReference>
<dbReference type="Pfam" id="PF00759">
    <property type="entry name" value="Glyco_hydro_9"/>
    <property type="match status" value="1"/>
</dbReference>
<feature type="chain" id="PRO_5033110061" description="Endoglucanase" evidence="11">
    <location>
        <begin position="26"/>
        <end position="1265"/>
    </location>
</feature>
<dbReference type="SUPFAM" id="SSF52279">
    <property type="entry name" value="Beta-D-glucan exohydrolase, C-terminal domain"/>
    <property type="match status" value="1"/>
</dbReference>
<evidence type="ECO:0000256" key="2">
    <source>
        <dbReference type="ARBA" id="ARBA00005336"/>
    </source>
</evidence>
<accession>A0A7S8ED03</accession>
<evidence type="ECO:0000256" key="1">
    <source>
        <dbReference type="ARBA" id="ARBA00000448"/>
    </source>
</evidence>
<dbReference type="Gene3D" id="2.60.40.10">
    <property type="entry name" value="Immunoglobulins"/>
    <property type="match status" value="1"/>
</dbReference>
<feature type="active site" evidence="9">
    <location>
        <position position="1241"/>
    </location>
</feature>
<dbReference type="Pfam" id="PF01915">
    <property type="entry name" value="Glyco_hydro_3_C"/>
    <property type="match status" value="1"/>
</dbReference>
<comment type="catalytic activity">
    <reaction evidence="11">
        <text>Endohydrolysis of (1-&gt;4)-beta-D-glucosidic linkages in cellulose, lichenin and cereal beta-D-glucans.</text>
        <dbReference type="EC" id="3.2.1.4"/>
    </reaction>
</comment>
<dbReference type="SUPFAM" id="SSF51445">
    <property type="entry name" value="(Trans)glycosidases"/>
    <property type="match status" value="1"/>
</dbReference>
<dbReference type="PRINTS" id="PR00133">
    <property type="entry name" value="GLHYDRLASE3"/>
</dbReference>
<dbReference type="KEGG" id="pmet:G4Y79_10115"/>
<dbReference type="SUPFAM" id="SSF81296">
    <property type="entry name" value="E set domains"/>
    <property type="match status" value="1"/>
</dbReference>
<evidence type="ECO:0000256" key="3">
    <source>
        <dbReference type="ARBA" id="ARBA00007072"/>
    </source>
</evidence>
<dbReference type="InterPro" id="IPR002772">
    <property type="entry name" value="Glyco_hydro_3_C"/>
</dbReference>
<protein>
    <recommendedName>
        <fullName evidence="11">Endoglucanase</fullName>
        <ecNumber evidence="11">3.2.1.4</ecNumber>
    </recommendedName>
</protein>
<dbReference type="CDD" id="cd02850">
    <property type="entry name" value="E_set_Cellulase_N"/>
    <property type="match status" value="1"/>
</dbReference>
<organism evidence="17 18">
    <name type="scientific">Phototrophicus methaneseepsis</name>
    <dbReference type="NCBI Taxonomy" id="2710758"/>
    <lineage>
        <taxon>Bacteria</taxon>
        <taxon>Bacillati</taxon>
        <taxon>Chloroflexota</taxon>
        <taxon>Candidatus Thermofontia</taxon>
        <taxon>Phototrophicales</taxon>
        <taxon>Phototrophicaceae</taxon>
        <taxon>Phototrophicus</taxon>
    </lineage>
</organism>
<keyword evidence="5 9" id="KW-0378">Hydrolase</keyword>
<evidence type="ECO:0000259" key="15">
    <source>
        <dbReference type="Pfam" id="PF01915"/>
    </source>
</evidence>
<dbReference type="InterPro" id="IPR004197">
    <property type="entry name" value="Cellulase_Ig-like"/>
</dbReference>
<keyword evidence="18" id="KW-1185">Reference proteome</keyword>
<evidence type="ECO:0000259" key="13">
    <source>
        <dbReference type="Pfam" id="PF00759"/>
    </source>
</evidence>
<dbReference type="Pfam" id="PF02927">
    <property type="entry name" value="CelD_N"/>
    <property type="match status" value="1"/>
</dbReference>
<evidence type="ECO:0000259" key="16">
    <source>
        <dbReference type="Pfam" id="PF02927"/>
    </source>
</evidence>
<evidence type="ECO:0000256" key="7">
    <source>
        <dbReference type="ARBA" id="ARBA00023295"/>
    </source>
</evidence>
<feature type="region of interest" description="Disordered" evidence="12">
    <location>
        <begin position="639"/>
        <end position="686"/>
    </location>
</feature>
<dbReference type="GO" id="GO:0030245">
    <property type="term" value="P:cellulose catabolic process"/>
    <property type="evidence" value="ECO:0007669"/>
    <property type="project" value="UniProtKB-KW"/>
</dbReference>
<dbReference type="InterPro" id="IPR001701">
    <property type="entry name" value="Glyco_hydro_9"/>
</dbReference>
<dbReference type="InterPro" id="IPR036881">
    <property type="entry name" value="Glyco_hydro_3_C_sf"/>
</dbReference>
<evidence type="ECO:0000256" key="12">
    <source>
        <dbReference type="SAM" id="MobiDB-lite"/>
    </source>
</evidence>
<dbReference type="InterPro" id="IPR051915">
    <property type="entry name" value="Cellulose_Degrad_GH3"/>
</dbReference>
<feature type="active site" evidence="9">
    <location>
        <position position="1232"/>
    </location>
</feature>
<dbReference type="Pfam" id="PF00933">
    <property type="entry name" value="Glyco_hydro_3"/>
    <property type="match status" value="1"/>
</dbReference>
<feature type="domain" description="Glycoside hydrolase family 3 N-terminal" evidence="14">
    <location>
        <begin position="53"/>
        <end position="375"/>
    </location>
</feature>
<feature type="signal peptide" evidence="11">
    <location>
        <begin position="1"/>
        <end position="25"/>
    </location>
</feature>